<feature type="region of interest" description="Disordered" evidence="1">
    <location>
        <begin position="1"/>
        <end position="32"/>
    </location>
</feature>
<reference evidence="2" key="1">
    <citation type="submission" date="2022-11" db="EMBL/GenBank/DDBJ databases">
        <authorList>
            <person name="Petersen C."/>
        </authorList>
    </citation>
    <scope>NUCLEOTIDE SEQUENCE</scope>
    <source>
        <strain evidence="2">IBT 16849</strain>
    </source>
</reference>
<dbReference type="EMBL" id="JAPQKP010000001">
    <property type="protein sequence ID" value="KAJ5211418.1"/>
    <property type="molecule type" value="Genomic_DNA"/>
</dbReference>
<gene>
    <name evidence="2" type="ORF">N7472_001557</name>
</gene>
<dbReference type="Proteomes" id="UP001150879">
    <property type="component" value="Unassembled WGS sequence"/>
</dbReference>
<name>A0A9W9N2F3_9EURO</name>
<reference evidence="2" key="2">
    <citation type="journal article" date="2023" name="IMA Fungus">
        <title>Comparative genomic study of the Penicillium genus elucidates a diverse pangenome and 15 lateral gene transfer events.</title>
        <authorList>
            <person name="Petersen C."/>
            <person name="Sorensen T."/>
            <person name="Nielsen M.R."/>
            <person name="Sondergaard T.E."/>
            <person name="Sorensen J.L."/>
            <person name="Fitzpatrick D.A."/>
            <person name="Frisvad J.C."/>
            <person name="Nielsen K.L."/>
        </authorList>
    </citation>
    <scope>NUCLEOTIDE SEQUENCE</scope>
    <source>
        <strain evidence="2">IBT 16849</strain>
    </source>
</reference>
<comment type="caution">
    <text evidence="2">The sequence shown here is derived from an EMBL/GenBank/DDBJ whole genome shotgun (WGS) entry which is preliminary data.</text>
</comment>
<feature type="region of interest" description="Disordered" evidence="1">
    <location>
        <begin position="132"/>
        <end position="183"/>
    </location>
</feature>
<protein>
    <submittedName>
        <fullName evidence="2">Uncharacterized protein</fullName>
    </submittedName>
</protein>
<keyword evidence="3" id="KW-1185">Reference proteome</keyword>
<evidence type="ECO:0000313" key="2">
    <source>
        <dbReference type="EMBL" id="KAJ5211418.1"/>
    </source>
</evidence>
<dbReference type="AlphaFoldDB" id="A0A9W9N2F3"/>
<proteinExistence type="predicted"/>
<organism evidence="2 3">
    <name type="scientific">Penicillium cf. griseofulvum</name>
    <dbReference type="NCBI Taxonomy" id="2972120"/>
    <lineage>
        <taxon>Eukaryota</taxon>
        <taxon>Fungi</taxon>
        <taxon>Dikarya</taxon>
        <taxon>Ascomycota</taxon>
        <taxon>Pezizomycotina</taxon>
        <taxon>Eurotiomycetes</taxon>
        <taxon>Eurotiomycetidae</taxon>
        <taxon>Eurotiales</taxon>
        <taxon>Aspergillaceae</taxon>
        <taxon>Penicillium</taxon>
    </lineage>
</organism>
<evidence type="ECO:0000256" key="1">
    <source>
        <dbReference type="SAM" id="MobiDB-lite"/>
    </source>
</evidence>
<evidence type="ECO:0000313" key="3">
    <source>
        <dbReference type="Proteomes" id="UP001150879"/>
    </source>
</evidence>
<sequence length="183" mass="19510">MASAASAGPPRGPPPPPGSLIRTPSDPSQVTPTASTLFSLVRRATTAEGGAEYYIVRLTAHGNAALRELCRTPEQREVWSWPSYEFLVKIKKDRTPVISADQIRSARPSYVNRLLIASRGWKEQTAQCNIRNSNEPRYIPQASTPLPPPSRVEELTDSDEANNDNGASGDGGGAGASGTAIAV</sequence>
<accession>A0A9W9N2F3</accession>